<gene>
    <name evidence="2" type="ORF">FBUS_08464</name>
</gene>
<sequence>MSLTFKLDDVPQPSLSVVELNTLLTSMRKAVKAGKVLVIRDLVQYLRRLSRKLSRDQSQSRLKQKLAHRESELKLLRELSVIRLCKLLLANERTKDELGAIGHQLTAQDRLVARLAAIKPVQDFVDRFRRDHPDWRSLTHYILYKNVSGKWKTREQKKRNRKVRGSLPLPPAPTELMMQDSADDTVDTPAADSELYRVSPAEPKSTEPLPPSCTVHPPLPLYPSAGMDSDSASDIADDIVGRILKKRQKSNALVPDITSPPKDGQMTGKKNHIQRTSTVLKQDSNTDPANANRRTKLASRAARTSRGRSSCGKRGLVRPRGKPFPKHPAQNVTSAPGPRVHGTEFANKHIHPSWQAKREQKLKTKLSSILSTASTKKHIVFDD</sequence>
<proteinExistence type="predicted"/>
<name>A0A8E0RR27_9TREM</name>
<feature type="compositionally biased region" description="Low complexity" evidence="1">
    <location>
        <begin position="298"/>
        <end position="310"/>
    </location>
</feature>
<feature type="region of interest" description="Disordered" evidence="1">
    <location>
        <begin position="153"/>
        <end position="188"/>
    </location>
</feature>
<dbReference type="EMBL" id="LUCM01007842">
    <property type="protein sequence ID" value="KAA0189292.1"/>
    <property type="molecule type" value="Genomic_DNA"/>
</dbReference>
<reference evidence="2" key="1">
    <citation type="submission" date="2019-05" db="EMBL/GenBank/DDBJ databases">
        <title>Annotation for the trematode Fasciolopsis buski.</title>
        <authorList>
            <person name="Choi Y.-J."/>
        </authorList>
    </citation>
    <scope>NUCLEOTIDE SEQUENCE</scope>
    <source>
        <strain evidence="2">HT</strain>
        <tissue evidence="2">Whole worm</tissue>
    </source>
</reference>
<evidence type="ECO:0000256" key="1">
    <source>
        <dbReference type="SAM" id="MobiDB-lite"/>
    </source>
</evidence>
<evidence type="ECO:0000313" key="3">
    <source>
        <dbReference type="Proteomes" id="UP000728185"/>
    </source>
</evidence>
<keyword evidence="3" id="KW-1185">Reference proteome</keyword>
<feature type="compositionally biased region" description="Basic residues" evidence="1">
    <location>
        <begin position="315"/>
        <end position="325"/>
    </location>
</feature>
<protein>
    <recommendedName>
        <fullName evidence="4">Serum response factor-binding protein 1</fullName>
    </recommendedName>
</protein>
<feature type="compositionally biased region" description="Basic residues" evidence="1">
    <location>
        <begin position="155"/>
        <end position="164"/>
    </location>
</feature>
<dbReference type="Proteomes" id="UP000728185">
    <property type="component" value="Unassembled WGS sequence"/>
</dbReference>
<feature type="region of interest" description="Disordered" evidence="1">
    <location>
        <begin position="200"/>
        <end position="230"/>
    </location>
</feature>
<comment type="caution">
    <text evidence="2">The sequence shown here is derived from an EMBL/GenBank/DDBJ whole genome shotgun (WGS) entry which is preliminary data.</text>
</comment>
<organism evidence="2 3">
    <name type="scientific">Fasciolopsis buskii</name>
    <dbReference type="NCBI Taxonomy" id="27845"/>
    <lineage>
        <taxon>Eukaryota</taxon>
        <taxon>Metazoa</taxon>
        <taxon>Spiralia</taxon>
        <taxon>Lophotrochozoa</taxon>
        <taxon>Platyhelminthes</taxon>
        <taxon>Trematoda</taxon>
        <taxon>Digenea</taxon>
        <taxon>Plagiorchiida</taxon>
        <taxon>Echinostomata</taxon>
        <taxon>Echinostomatoidea</taxon>
        <taxon>Fasciolidae</taxon>
        <taxon>Fasciolopsis</taxon>
    </lineage>
</organism>
<dbReference type="AlphaFoldDB" id="A0A8E0RR27"/>
<accession>A0A8E0RR27</accession>
<dbReference type="OrthoDB" id="3364872at2759"/>
<feature type="compositionally biased region" description="Polar residues" evidence="1">
    <location>
        <begin position="274"/>
        <end position="289"/>
    </location>
</feature>
<evidence type="ECO:0000313" key="2">
    <source>
        <dbReference type="EMBL" id="KAA0189292.1"/>
    </source>
</evidence>
<evidence type="ECO:0008006" key="4">
    <source>
        <dbReference type="Google" id="ProtNLM"/>
    </source>
</evidence>
<feature type="region of interest" description="Disordered" evidence="1">
    <location>
        <begin position="249"/>
        <end position="359"/>
    </location>
</feature>